<comment type="subcellular location">
    <subcellularLocation>
        <location evidence="1">Nucleus</location>
    </subcellularLocation>
</comment>
<protein>
    <recommendedName>
        <fullName evidence="5">Protein kinase domain-containing protein</fullName>
    </recommendedName>
</protein>
<dbReference type="InterPro" id="IPR019734">
    <property type="entry name" value="TPR_rpt"/>
</dbReference>
<dbReference type="Pfam" id="PF07714">
    <property type="entry name" value="PK_Tyr_Ser-Thr"/>
    <property type="match status" value="1"/>
</dbReference>
<comment type="similarity">
    <text evidence="3">Belongs to the sel-1 family.</text>
</comment>
<dbReference type="SUPFAM" id="SSF81901">
    <property type="entry name" value="HCP-like"/>
    <property type="match status" value="3"/>
</dbReference>
<dbReference type="Pfam" id="PF05965">
    <property type="entry name" value="FYRC"/>
    <property type="match status" value="1"/>
</dbReference>
<dbReference type="PROSITE" id="PS51542">
    <property type="entry name" value="FYRN"/>
    <property type="match status" value="1"/>
</dbReference>
<organism evidence="6 7">
    <name type="scientific">Tritrichomonas musculus</name>
    <dbReference type="NCBI Taxonomy" id="1915356"/>
    <lineage>
        <taxon>Eukaryota</taxon>
        <taxon>Metamonada</taxon>
        <taxon>Parabasalia</taxon>
        <taxon>Tritrichomonadida</taxon>
        <taxon>Tritrichomonadidae</taxon>
        <taxon>Tritrichomonas</taxon>
    </lineage>
</organism>
<feature type="region of interest" description="Disordered" evidence="4">
    <location>
        <begin position="683"/>
        <end position="729"/>
    </location>
</feature>
<dbReference type="Pfam" id="PF08238">
    <property type="entry name" value="Sel1"/>
    <property type="match status" value="6"/>
</dbReference>
<name>A0ABR2JGH7_9EUKA</name>
<dbReference type="Pfam" id="PF05964">
    <property type="entry name" value="FYRN"/>
    <property type="match status" value="1"/>
</dbReference>
<dbReference type="PROSITE" id="PS51543">
    <property type="entry name" value="FYRC"/>
    <property type="match status" value="1"/>
</dbReference>
<feature type="compositionally biased region" description="Acidic residues" evidence="4">
    <location>
        <begin position="688"/>
        <end position="708"/>
    </location>
</feature>
<evidence type="ECO:0000313" key="7">
    <source>
        <dbReference type="Proteomes" id="UP001470230"/>
    </source>
</evidence>
<dbReference type="InterPro" id="IPR001245">
    <property type="entry name" value="Ser-Thr/Tyr_kinase_cat_dom"/>
</dbReference>
<dbReference type="SMART" id="SM00541">
    <property type="entry name" value="FYRN"/>
    <property type="match status" value="1"/>
</dbReference>
<evidence type="ECO:0000256" key="1">
    <source>
        <dbReference type="ARBA" id="ARBA00004123"/>
    </source>
</evidence>
<feature type="compositionally biased region" description="Polar residues" evidence="4">
    <location>
        <begin position="473"/>
        <end position="483"/>
    </location>
</feature>
<feature type="domain" description="Protein kinase" evidence="5">
    <location>
        <begin position="1"/>
        <end position="184"/>
    </location>
</feature>
<dbReference type="InterPro" id="IPR050767">
    <property type="entry name" value="Sel1_AlgK"/>
</dbReference>
<dbReference type="InterPro" id="IPR003889">
    <property type="entry name" value="FYrich_C"/>
</dbReference>
<keyword evidence="2" id="KW-0539">Nucleus</keyword>
<proteinExistence type="inferred from homology"/>
<dbReference type="Gene3D" id="1.25.40.10">
    <property type="entry name" value="Tetratricopeptide repeat domain"/>
    <property type="match status" value="1"/>
</dbReference>
<feature type="region of interest" description="Disordered" evidence="4">
    <location>
        <begin position="442"/>
        <end position="491"/>
    </location>
</feature>
<evidence type="ECO:0000256" key="2">
    <source>
        <dbReference type="ARBA" id="ARBA00023242"/>
    </source>
</evidence>
<evidence type="ECO:0000259" key="5">
    <source>
        <dbReference type="PROSITE" id="PS50011"/>
    </source>
</evidence>
<feature type="compositionally biased region" description="Low complexity" evidence="4">
    <location>
        <begin position="460"/>
        <end position="472"/>
    </location>
</feature>
<keyword evidence="7" id="KW-1185">Reference proteome</keyword>
<comment type="caution">
    <text evidence="6">The sequence shown here is derived from an EMBL/GenBank/DDBJ whole genome shotgun (WGS) entry which is preliminary data.</text>
</comment>
<reference evidence="6 7" key="1">
    <citation type="submission" date="2024-04" db="EMBL/GenBank/DDBJ databases">
        <title>Tritrichomonas musculus Genome.</title>
        <authorList>
            <person name="Alves-Ferreira E."/>
            <person name="Grigg M."/>
            <person name="Lorenzi H."/>
            <person name="Galac M."/>
        </authorList>
    </citation>
    <scope>NUCLEOTIDE SEQUENCE [LARGE SCALE GENOMIC DNA]</scope>
    <source>
        <strain evidence="6 7">EAF2021</strain>
    </source>
</reference>
<dbReference type="InterPro" id="IPR003888">
    <property type="entry name" value="FYrich_N"/>
</dbReference>
<dbReference type="SUPFAM" id="SSF56112">
    <property type="entry name" value="Protein kinase-like (PK-like)"/>
    <property type="match status" value="1"/>
</dbReference>
<dbReference type="InterPro" id="IPR020635">
    <property type="entry name" value="Tyr_kinase_cat_dom"/>
</dbReference>
<dbReference type="PANTHER" id="PTHR11102:SF160">
    <property type="entry name" value="ERAD-ASSOCIATED E3 UBIQUITIN-PROTEIN LIGASE COMPONENT HRD3"/>
    <property type="match status" value="1"/>
</dbReference>
<dbReference type="Gene3D" id="3.30.160.360">
    <property type="match status" value="1"/>
</dbReference>
<dbReference type="Proteomes" id="UP001470230">
    <property type="component" value="Unassembled WGS sequence"/>
</dbReference>
<dbReference type="InterPro" id="IPR011990">
    <property type="entry name" value="TPR-like_helical_dom_sf"/>
</dbReference>
<dbReference type="InterPro" id="IPR011009">
    <property type="entry name" value="Kinase-like_dom_sf"/>
</dbReference>
<dbReference type="InterPro" id="IPR000719">
    <property type="entry name" value="Prot_kinase_dom"/>
</dbReference>
<dbReference type="PANTHER" id="PTHR11102">
    <property type="entry name" value="SEL-1-LIKE PROTEIN"/>
    <property type="match status" value="1"/>
</dbReference>
<dbReference type="SMART" id="SM00671">
    <property type="entry name" value="SEL1"/>
    <property type="match status" value="6"/>
</dbReference>
<dbReference type="SMART" id="SM00542">
    <property type="entry name" value="FYRC"/>
    <property type="match status" value="1"/>
</dbReference>
<gene>
    <name evidence="6" type="ORF">M9Y10_006349</name>
</gene>
<dbReference type="SMART" id="SM00028">
    <property type="entry name" value="TPR"/>
    <property type="match status" value="3"/>
</dbReference>
<evidence type="ECO:0000256" key="3">
    <source>
        <dbReference type="ARBA" id="ARBA00038101"/>
    </source>
</evidence>
<dbReference type="Gene3D" id="1.10.510.10">
    <property type="entry name" value="Transferase(Phosphotransferase) domain 1"/>
    <property type="match status" value="1"/>
</dbReference>
<dbReference type="SMART" id="SM00219">
    <property type="entry name" value="TyrKc"/>
    <property type="match status" value="1"/>
</dbReference>
<dbReference type="InterPro" id="IPR006597">
    <property type="entry name" value="Sel1-like"/>
</dbReference>
<sequence length="921" mass="105953">MKYIPSKTLEQVLRTPDLFTKLKTENIIQCLFAVAEGMAYLHSSLICHGNLCPSNIIIDEANQFYLCDFGLYPIKKIYIKEDDLFNQDYKDPYMKYDEPTFSTDVYSYGVLMCDICFTYLKVSNKIKQDETLQDFLSNSNDDKYDLFPPFYIELISSCMNSFTSERPSFNQIIKIFKEQDQRVFGVDVQQLYKDFINSNYLFNLAAINDSNALNKIGKMYEKGKVLEKNTQKALEYYEKAALLNNSEAQNNYGVLLQEAAGKNKSDLINGAKYLRLSAEKGNIYGMANYAIALLNGDGVEKNFQKAEEYLHKSADLGYSHAQLHYGCLLLDNNPSIAAINEGLNYIKKAINQNSADAYYIFGTLLQKGKFIEKNIVLAMENFKIAADLGNVNAMLEFADGNMKNSPKNEQVALKYYQMAYEKGNTSVKKIIDKIKYKLEGNNSVSKETHNNDNESSPSIKTRNSSRNTKSSTLPQTQAKSPYITSDDFDSEDADYKQSSKSAKLSNSNKANQLIKSCCSEKNYSNIIMKINNKVPIKICTKINLISLGEIVYDRPNYHSKNYIYPVGYQCEREYNSINNPNELVMYKCSVLDGGEFPIFRVESPDSAKVFEGSSPSFPWREVRIAVEKSRKNYKESDVVGISGPLYFGFPYDIVTYMIERLPNAKRCINYEFKTIIQKAASNHLKEDKEDDEEEEEEEEEEEIEEDEEKDMKSHHSSKAQQLNKDESNNEDIDLKQPLENLIKQGDAYFDNNDFINAKKCYNEAIKRGRKDLLLKCAEVSQTFEEKLEYLEQAIKDKIPKSFTKWRLTIMRKIYLSKNNEKELLSFAKRFEECDDFSDAAILYNRNKDYKNSSICFAKAKLNIDNIIDGYQQYDFALYLMNQKDYELAKILLQKAIENNVAKAEPKLKKLMTKLLHHKGNE</sequence>
<dbReference type="PROSITE" id="PS50011">
    <property type="entry name" value="PROTEIN_KINASE_DOM"/>
    <property type="match status" value="1"/>
</dbReference>
<dbReference type="EMBL" id="JAPFFF010000012">
    <property type="protein sequence ID" value="KAK8876160.1"/>
    <property type="molecule type" value="Genomic_DNA"/>
</dbReference>
<evidence type="ECO:0000256" key="4">
    <source>
        <dbReference type="SAM" id="MobiDB-lite"/>
    </source>
</evidence>
<accession>A0ABR2JGH7</accession>
<evidence type="ECO:0000313" key="6">
    <source>
        <dbReference type="EMBL" id="KAK8876160.1"/>
    </source>
</evidence>